<accession>A0ABN3JQL1</accession>
<organism evidence="4 5">
    <name type="scientific">Streptomyces macrosporus</name>
    <dbReference type="NCBI Taxonomy" id="44032"/>
    <lineage>
        <taxon>Bacteria</taxon>
        <taxon>Bacillati</taxon>
        <taxon>Actinomycetota</taxon>
        <taxon>Actinomycetes</taxon>
        <taxon>Kitasatosporales</taxon>
        <taxon>Streptomycetaceae</taxon>
        <taxon>Streptomyces</taxon>
    </lineage>
</organism>
<dbReference type="EMBL" id="BAAASZ010000017">
    <property type="protein sequence ID" value="GAA2435170.1"/>
    <property type="molecule type" value="Genomic_DNA"/>
</dbReference>
<evidence type="ECO:0000256" key="1">
    <source>
        <dbReference type="ARBA" id="ARBA00005254"/>
    </source>
</evidence>
<dbReference type="PANTHER" id="PTHR43841">
    <property type="entry name" value="3-HYDROXYACYL-THIOESTER DEHYDRATASE HTDX-RELATED"/>
    <property type="match status" value="1"/>
</dbReference>
<sequence length="298" mass="32637">MATPEHGGAGEPGTRELRSAPRTASLYARALLSRRGDGPVPARRLVLRDVAADPNRLRRYADVCGFAASSRLPATYPHIVAFPLAMSLMTAADFPLPLLGLVHIANRVERLRPVEAGERLTYRVWADRLRPHPKGTAFDVVAEAEDGGGVVWRSVSTYLRRERGAEGARPRTDVSTGGPREADGPVLDERWEVPGSVGRRYAAVSGDRNPIHLHPLAARLFGFPRAIAHGMWTKARCLAALEDRLPDAYRVDVAFRAPILLPARVRFTAARSGSGWEFGVRRDDGGREHLRGEVSPLD</sequence>
<dbReference type="RefSeq" id="WP_344321583.1">
    <property type="nucleotide sequence ID" value="NZ_BAAASZ010000017.1"/>
</dbReference>
<reference evidence="4 5" key="1">
    <citation type="journal article" date="2019" name="Int. J. Syst. Evol. Microbiol.">
        <title>The Global Catalogue of Microorganisms (GCM) 10K type strain sequencing project: providing services to taxonomists for standard genome sequencing and annotation.</title>
        <authorList>
            <consortium name="The Broad Institute Genomics Platform"/>
            <consortium name="The Broad Institute Genome Sequencing Center for Infectious Disease"/>
            <person name="Wu L."/>
            <person name="Ma J."/>
        </authorList>
    </citation>
    <scope>NUCLEOTIDE SEQUENCE [LARGE SCALE GENOMIC DNA]</scope>
    <source>
        <strain evidence="4 5">JCM 6305</strain>
    </source>
</reference>
<dbReference type="Gene3D" id="3.10.129.10">
    <property type="entry name" value="Hotdog Thioesterase"/>
    <property type="match status" value="1"/>
</dbReference>
<dbReference type="Pfam" id="PF01575">
    <property type="entry name" value="MaoC_dehydratas"/>
    <property type="match status" value="1"/>
</dbReference>
<feature type="region of interest" description="Disordered" evidence="2">
    <location>
        <begin position="163"/>
        <end position="186"/>
    </location>
</feature>
<evidence type="ECO:0000313" key="5">
    <source>
        <dbReference type="Proteomes" id="UP001501638"/>
    </source>
</evidence>
<feature type="compositionally biased region" description="Basic and acidic residues" evidence="2">
    <location>
        <begin position="163"/>
        <end position="172"/>
    </location>
</feature>
<dbReference type="InterPro" id="IPR029069">
    <property type="entry name" value="HotDog_dom_sf"/>
</dbReference>
<dbReference type="Proteomes" id="UP001501638">
    <property type="component" value="Unassembled WGS sequence"/>
</dbReference>
<dbReference type="SUPFAM" id="SSF54637">
    <property type="entry name" value="Thioesterase/thiol ester dehydrase-isomerase"/>
    <property type="match status" value="2"/>
</dbReference>
<name>A0ABN3JQL1_9ACTN</name>
<evidence type="ECO:0000313" key="4">
    <source>
        <dbReference type="EMBL" id="GAA2435170.1"/>
    </source>
</evidence>
<comment type="caution">
    <text evidence="4">The sequence shown here is derived from an EMBL/GenBank/DDBJ whole genome shotgun (WGS) entry which is preliminary data.</text>
</comment>
<gene>
    <name evidence="4" type="ORF">GCM10010405_17800</name>
</gene>
<keyword evidence="5" id="KW-1185">Reference proteome</keyword>
<feature type="domain" description="MaoC-like" evidence="3">
    <location>
        <begin position="199"/>
        <end position="273"/>
    </location>
</feature>
<comment type="similarity">
    <text evidence="1">Belongs to the enoyl-CoA hydratase/isomerase family.</text>
</comment>
<proteinExistence type="inferred from homology"/>
<feature type="region of interest" description="Disordered" evidence="2">
    <location>
        <begin position="1"/>
        <end position="20"/>
    </location>
</feature>
<dbReference type="PANTHER" id="PTHR43841:SF1">
    <property type="entry name" value="3-HYDROXYACYL-THIOESTER DEHYDRATASE X"/>
    <property type="match status" value="1"/>
</dbReference>
<dbReference type="InterPro" id="IPR002539">
    <property type="entry name" value="MaoC-like_dom"/>
</dbReference>
<evidence type="ECO:0000259" key="3">
    <source>
        <dbReference type="Pfam" id="PF01575"/>
    </source>
</evidence>
<protein>
    <submittedName>
        <fullName evidence="4">MaoC/PaaZ C-terminal domain-containing protein</fullName>
    </submittedName>
</protein>
<evidence type="ECO:0000256" key="2">
    <source>
        <dbReference type="SAM" id="MobiDB-lite"/>
    </source>
</evidence>